<protein>
    <submittedName>
        <fullName evidence="7">Redoxin domain-containing protein</fullName>
    </submittedName>
</protein>
<evidence type="ECO:0000259" key="6">
    <source>
        <dbReference type="PROSITE" id="PS51352"/>
    </source>
</evidence>
<dbReference type="EMBL" id="WRXO01000006">
    <property type="protein sequence ID" value="MVT42994.1"/>
    <property type="molecule type" value="Genomic_DNA"/>
</dbReference>
<evidence type="ECO:0000256" key="5">
    <source>
        <dbReference type="SAM" id="SignalP"/>
    </source>
</evidence>
<dbReference type="Proteomes" id="UP000468388">
    <property type="component" value="Unassembled WGS sequence"/>
</dbReference>
<evidence type="ECO:0000256" key="3">
    <source>
        <dbReference type="ARBA" id="ARBA00023157"/>
    </source>
</evidence>
<dbReference type="GO" id="GO:0017004">
    <property type="term" value="P:cytochrome complex assembly"/>
    <property type="evidence" value="ECO:0007669"/>
    <property type="project" value="UniProtKB-KW"/>
</dbReference>
<dbReference type="InterPro" id="IPR013766">
    <property type="entry name" value="Thioredoxin_domain"/>
</dbReference>
<dbReference type="Pfam" id="PF14289">
    <property type="entry name" value="DUF4369"/>
    <property type="match status" value="1"/>
</dbReference>
<sequence length="391" mass="43712">MIRFLLSAMLLLPAAAIAQDTYSLKGSVGKWDAPSKVFMYYEDAKGENRFDSSDVKNGNFEFHGSVDKARKASLLLTYNKVKFKFFMEVLLKVRNEEDFKNASLDVLNFYLEPGETSITSADSLYKATVKGSVRNTDLSALNHARTPVYNDMKNIIFSFNDAASKGEFDEKSILKMEADYKKDIELLKQTELSFAKTHTSSVISLDILDKYVGSESVSQVTGPLFNALNKNIKTSPQGKALQEQIAQFKLLDIGAMAPAFSQTDTSGNMVSLSSFKGRYVLVDFWASWCSPCRAENPTVVRAYNDYNKKNFTIVGISLDRPDGRSRWLKAIADDKLPWTQLSDLKGGKNEVAVLYHVKEIPQNFLVGPDGRIVARNLHGNALWEKLATLLN</sequence>
<dbReference type="Pfam" id="PF00578">
    <property type="entry name" value="AhpC-TSA"/>
    <property type="match status" value="1"/>
</dbReference>
<dbReference type="InterPro" id="IPR050553">
    <property type="entry name" value="Thioredoxin_ResA/DsbE_sf"/>
</dbReference>
<dbReference type="PROSITE" id="PS51352">
    <property type="entry name" value="THIOREDOXIN_2"/>
    <property type="match status" value="1"/>
</dbReference>
<keyword evidence="2" id="KW-0201">Cytochrome c-type biogenesis</keyword>
<name>A0A6N8JDI4_9BACT</name>
<dbReference type="GO" id="GO:0016491">
    <property type="term" value="F:oxidoreductase activity"/>
    <property type="evidence" value="ECO:0007669"/>
    <property type="project" value="InterPro"/>
</dbReference>
<keyword evidence="8" id="KW-1185">Reference proteome</keyword>
<dbReference type="InterPro" id="IPR000866">
    <property type="entry name" value="AhpC/TSA"/>
</dbReference>
<dbReference type="SUPFAM" id="SSF52833">
    <property type="entry name" value="Thioredoxin-like"/>
    <property type="match status" value="1"/>
</dbReference>
<dbReference type="InterPro" id="IPR036249">
    <property type="entry name" value="Thioredoxin-like_sf"/>
</dbReference>
<proteinExistence type="predicted"/>
<accession>A0A6N8JDI4</accession>
<keyword evidence="3" id="KW-1015">Disulfide bond</keyword>
<dbReference type="Gene3D" id="3.40.30.10">
    <property type="entry name" value="Glutaredoxin"/>
    <property type="match status" value="1"/>
</dbReference>
<evidence type="ECO:0000256" key="4">
    <source>
        <dbReference type="ARBA" id="ARBA00023284"/>
    </source>
</evidence>
<feature type="signal peptide" evidence="5">
    <location>
        <begin position="1"/>
        <end position="18"/>
    </location>
</feature>
<dbReference type="GO" id="GO:0016209">
    <property type="term" value="F:antioxidant activity"/>
    <property type="evidence" value="ECO:0007669"/>
    <property type="project" value="InterPro"/>
</dbReference>
<keyword evidence="4" id="KW-0676">Redox-active center</keyword>
<evidence type="ECO:0000256" key="2">
    <source>
        <dbReference type="ARBA" id="ARBA00022748"/>
    </source>
</evidence>
<evidence type="ECO:0000313" key="8">
    <source>
        <dbReference type="Proteomes" id="UP000468388"/>
    </source>
</evidence>
<feature type="domain" description="Thioredoxin" evidence="6">
    <location>
        <begin position="251"/>
        <end position="391"/>
    </location>
</feature>
<dbReference type="RefSeq" id="WP_157301604.1">
    <property type="nucleotide sequence ID" value="NZ_BAAAZB010000004.1"/>
</dbReference>
<dbReference type="InterPro" id="IPR025380">
    <property type="entry name" value="DUF4369"/>
</dbReference>
<dbReference type="OrthoDB" id="6399635at2"/>
<dbReference type="PANTHER" id="PTHR42852">
    <property type="entry name" value="THIOL:DISULFIDE INTERCHANGE PROTEIN DSBE"/>
    <property type="match status" value="1"/>
</dbReference>
<organism evidence="7 8">
    <name type="scientific">Chitinophaga oryziterrae</name>
    <dbReference type="NCBI Taxonomy" id="1031224"/>
    <lineage>
        <taxon>Bacteria</taxon>
        <taxon>Pseudomonadati</taxon>
        <taxon>Bacteroidota</taxon>
        <taxon>Chitinophagia</taxon>
        <taxon>Chitinophagales</taxon>
        <taxon>Chitinophagaceae</taxon>
        <taxon>Chitinophaga</taxon>
    </lineage>
</organism>
<keyword evidence="5" id="KW-0732">Signal</keyword>
<gene>
    <name evidence="7" type="ORF">GO495_20525</name>
</gene>
<dbReference type="PANTHER" id="PTHR42852:SF6">
    <property type="entry name" value="THIOL:DISULFIDE INTERCHANGE PROTEIN DSBE"/>
    <property type="match status" value="1"/>
</dbReference>
<dbReference type="AlphaFoldDB" id="A0A6N8JDI4"/>
<feature type="chain" id="PRO_5027054023" evidence="5">
    <location>
        <begin position="19"/>
        <end position="391"/>
    </location>
</feature>
<evidence type="ECO:0000256" key="1">
    <source>
        <dbReference type="ARBA" id="ARBA00004196"/>
    </source>
</evidence>
<comment type="caution">
    <text evidence="7">The sequence shown here is derived from an EMBL/GenBank/DDBJ whole genome shotgun (WGS) entry which is preliminary data.</text>
</comment>
<dbReference type="GO" id="GO:0030313">
    <property type="term" value="C:cell envelope"/>
    <property type="evidence" value="ECO:0007669"/>
    <property type="project" value="UniProtKB-SubCell"/>
</dbReference>
<comment type="subcellular location">
    <subcellularLocation>
        <location evidence="1">Cell envelope</location>
    </subcellularLocation>
</comment>
<evidence type="ECO:0000313" key="7">
    <source>
        <dbReference type="EMBL" id="MVT42994.1"/>
    </source>
</evidence>
<reference evidence="7 8" key="1">
    <citation type="submission" date="2019-12" db="EMBL/GenBank/DDBJ databases">
        <title>The draft genomic sequence of strain Chitinophaga oryziterrae JCM 16595.</title>
        <authorList>
            <person name="Zhang X."/>
        </authorList>
    </citation>
    <scope>NUCLEOTIDE SEQUENCE [LARGE SCALE GENOMIC DNA]</scope>
    <source>
        <strain evidence="7 8">JCM 16595</strain>
    </source>
</reference>
<dbReference type="CDD" id="cd02966">
    <property type="entry name" value="TlpA_like_family"/>
    <property type="match status" value="1"/>
</dbReference>